<gene>
    <name evidence="2" type="ORF">SAMN05660330_03802</name>
</gene>
<reference evidence="2 3" key="1">
    <citation type="submission" date="2016-10" db="EMBL/GenBank/DDBJ databases">
        <authorList>
            <person name="de Groot N.N."/>
        </authorList>
    </citation>
    <scope>NUCLEOTIDE SEQUENCE [LARGE SCALE GENOMIC DNA]</scope>
    <source>
        <strain evidence="2 3">DSM 12130</strain>
    </source>
</reference>
<protein>
    <submittedName>
        <fullName evidence="2">Uncharacterized protein</fullName>
    </submittedName>
</protein>
<accession>A0A1H0V033</accession>
<feature type="chain" id="PRO_5011615644" evidence="1">
    <location>
        <begin position="25"/>
        <end position="396"/>
    </location>
</feature>
<dbReference type="Proteomes" id="UP000199073">
    <property type="component" value="Unassembled WGS sequence"/>
</dbReference>
<dbReference type="SUPFAM" id="SSF56935">
    <property type="entry name" value="Porins"/>
    <property type="match status" value="1"/>
</dbReference>
<keyword evidence="3" id="KW-1185">Reference proteome</keyword>
<name>A0A1H0V033_9BACT</name>
<evidence type="ECO:0000256" key="1">
    <source>
        <dbReference type="SAM" id="SignalP"/>
    </source>
</evidence>
<feature type="signal peptide" evidence="1">
    <location>
        <begin position="1"/>
        <end position="24"/>
    </location>
</feature>
<organism evidence="2 3">
    <name type="scientific">Desulforhopalus singaporensis</name>
    <dbReference type="NCBI Taxonomy" id="91360"/>
    <lineage>
        <taxon>Bacteria</taxon>
        <taxon>Pseudomonadati</taxon>
        <taxon>Thermodesulfobacteriota</taxon>
        <taxon>Desulfobulbia</taxon>
        <taxon>Desulfobulbales</taxon>
        <taxon>Desulfocapsaceae</taxon>
        <taxon>Desulforhopalus</taxon>
    </lineage>
</organism>
<keyword evidence="1" id="KW-0732">Signal</keyword>
<dbReference type="AlphaFoldDB" id="A0A1H0V033"/>
<evidence type="ECO:0000313" key="2">
    <source>
        <dbReference type="EMBL" id="SDP71810.1"/>
    </source>
</evidence>
<evidence type="ECO:0000313" key="3">
    <source>
        <dbReference type="Proteomes" id="UP000199073"/>
    </source>
</evidence>
<dbReference type="STRING" id="91360.SAMN05660330_03802"/>
<proteinExistence type="predicted"/>
<sequence>MRKIIASAVGLMLAGGVATTTASAMENQFGGYWRTRAIVQDKFNQDGESYGRIDNRTRLYYTAKFNDNFKFVNKFEFDSNWGSEPLGDIGADGMVFEIKHSYADFTLGNVRTKLGIQGYTIARGFIFNNDFTGILVSPKLGNVTPTLGYISAKTEDGGGYDYTEGIAFFQVGVQVSDNLSLTPYFVYYSADEGTSVDDEGVVTPEGDWNSYYLGTDFDLKMDVASVWGSLIYNGGDYGDDDISAFLGALGVDAGIAHGQVFFATGDDDAADGDMEAFFNPVGRSYYWSEIMGYGVFDNNASAGSPADGITNILAVNAGVTVKPADKLTLSADLWYAMLAEDNAAGENELGFEVDGKLTYALMDNMNLDAVLAYLAAGDATGDEDVFESGVRLSFKF</sequence>
<dbReference type="EMBL" id="FNJI01000038">
    <property type="protein sequence ID" value="SDP71810.1"/>
    <property type="molecule type" value="Genomic_DNA"/>
</dbReference>